<organism evidence="2 3">
    <name type="scientific">Natronocella acetinitrilica</name>
    <dbReference type="NCBI Taxonomy" id="414046"/>
    <lineage>
        <taxon>Bacteria</taxon>
        <taxon>Pseudomonadati</taxon>
        <taxon>Pseudomonadota</taxon>
        <taxon>Gammaproteobacteria</taxon>
        <taxon>Chromatiales</taxon>
        <taxon>Ectothiorhodospiraceae</taxon>
        <taxon>Natronocella</taxon>
    </lineage>
</organism>
<evidence type="ECO:0000256" key="1">
    <source>
        <dbReference type="SAM" id="Phobius"/>
    </source>
</evidence>
<reference evidence="2" key="1">
    <citation type="submission" date="2022-03" db="EMBL/GenBank/DDBJ databases">
        <title>Genomic Encyclopedia of Type Strains, Phase III (KMG-III): the genomes of soil and plant-associated and newly described type strains.</title>
        <authorList>
            <person name="Whitman W."/>
        </authorList>
    </citation>
    <scope>NUCLEOTIDE SEQUENCE</scope>
    <source>
        <strain evidence="2">ANL 6-2</strain>
    </source>
</reference>
<protein>
    <submittedName>
        <fullName evidence="2">Uncharacterized protein</fullName>
    </submittedName>
</protein>
<accession>A0AAE3G5M0</accession>
<sequence>MSNLIQRIAGSIRNEANIIVLVLAVAAYYHFAGAGTRVVEVVSAPQITPAAGVALVTAGVAAMVLARIVHLIRR</sequence>
<feature type="transmembrane region" description="Helical" evidence="1">
    <location>
        <begin position="51"/>
        <end position="72"/>
    </location>
</feature>
<gene>
    <name evidence="2" type="ORF">J2T57_001394</name>
</gene>
<name>A0AAE3G5M0_9GAMM</name>
<dbReference type="AlphaFoldDB" id="A0AAE3G5M0"/>
<feature type="transmembrane region" description="Helical" evidence="1">
    <location>
        <begin position="12"/>
        <end position="31"/>
    </location>
</feature>
<keyword evidence="1" id="KW-0472">Membrane</keyword>
<comment type="caution">
    <text evidence="2">The sequence shown here is derived from an EMBL/GenBank/DDBJ whole genome shotgun (WGS) entry which is preliminary data.</text>
</comment>
<dbReference type="Proteomes" id="UP001205843">
    <property type="component" value="Unassembled WGS sequence"/>
</dbReference>
<dbReference type="EMBL" id="JALJXV010000003">
    <property type="protein sequence ID" value="MCP1674292.1"/>
    <property type="molecule type" value="Genomic_DNA"/>
</dbReference>
<evidence type="ECO:0000313" key="2">
    <source>
        <dbReference type="EMBL" id="MCP1674292.1"/>
    </source>
</evidence>
<dbReference type="RefSeq" id="WP_253476192.1">
    <property type="nucleotide sequence ID" value="NZ_JALJXV010000003.1"/>
</dbReference>
<evidence type="ECO:0000313" key="3">
    <source>
        <dbReference type="Proteomes" id="UP001205843"/>
    </source>
</evidence>
<keyword evidence="3" id="KW-1185">Reference proteome</keyword>
<keyword evidence="1" id="KW-0812">Transmembrane</keyword>
<keyword evidence="1" id="KW-1133">Transmembrane helix</keyword>
<proteinExistence type="predicted"/>